<dbReference type="CDD" id="cd03801">
    <property type="entry name" value="GT4_PimA-like"/>
    <property type="match status" value="1"/>
</dbReference>
<evidence type="ECO:0000313" key="9">
    <source>
        <dbReference type="EMBL" id="KAB6697781.1"/>
    </source>
</evidence>
<evidence type="ECO:0000313" key="5">
    <source>
        <dbReference type="EMBL" id="KAB6452549.1"/>
    </source>
</evidence>
<proteinExistence type="inferred from homology"/>
<dbReference type="PANTHER" id="PTHR12526">
    <property type="entry name" value="GLYCOSYLTRANSFERASE"/>
    <property type="match status" value="1"/>
</dbReference>
<dbReference type="Proteomes" id="UP000483142">
    <property type="component" value="Unassembled WGS sequence"/>
</dbReference>
<evidence type="ECO:0000313" key="11">
    <source>
        <dbReference type="Proteomes" id="UP000468344"/>
    </source>
</evidence>
<dbReference type="Proteomes" id="UP000468344">
    <property type="component" value="Unassembled WGS sequence"/>
</dbReference>
<evidence type="ECO:0000313" key="13">
    <source>
        <dbReference type="Proteomes" id="UP000470952"/>
    </source>
</evidence>
<feature type="domain" description="Glycosyl transferase family 1" evidence="4">
    <location>
        <begin position="164"/>
        <end position="319"/>
    </location>
</feature>
<sequence>MPRVLVVATSRKTRGGITSVIKAHETGEQWKRFHCRWIETHRDGNILRKLWYLATSIIEYVCLLPFYDIVHIHIATTSSAKRKRIFLRLAKLLNKIVIFHFHPSNEKFLFEPDNKALYHKLFSEADLILVLSRQWQRWINDALGLQDKIQVLYNPCPKVARRADLRKNHILFAGTIIPRKGYETLLRGFAIIADKYPQWTIVFAGNGEIEKARSMAVELCIENQVEFKGWISGIEKVRVFQEASIYCLASDGEGFPMGVLDAWAYGLPCVVTPVGGLPDIVEDGENALVFPVGNVEILSQQLEKLISNVELRTKISQASIELADNTFNIKKINMELGQIYESLYKQKSILC</sequence>
<dbReference type="SUPFAM" id="SSF53756">
    <property type="entry name" value="UDP-Glycosyltransferase/glycogen phosphorylase"/>
    <property type="match status" value="1"/>
</dbReference>
<dbReference type="EMBL" id="WCZV01000024">
    <property type="protein sequence ID" value="KAB6697781.1"/>
    <property type="molecule type" value="Genomic_DNA"/>
</dbReference>
<dbReference type="RefSeq" id="WP_130085340.1">
    <property type="nucleotide sequence ID" value="NZ_JAHPXE010000011.1"/>
</dbReference>
<dbReference type="Proteomes" id="UP000470777">
    <property type="component" value="Unassembled WGS sequence"/>
</dbReference>
<evidence type="ECO:0000313" key="6">
    <source>
        <dbReference type="EMBL" id="KAB6477363.1"/>
    </source>
</evidence>
<organism evidence="6 11">
    <name type="scientific">Phocaeicola vulgatus</name>
    <name type="common">Bacteroides vulgatus</name>
    <dbReference type="NCBI Taxonomy" id="821"/>
    <lineage>
        <taxon>Bacteria</taxon>
        <taxon>Pseudomonadati</taxon>
        <taxon>Bacteroidota</taxon>
        <taxon>Bacteroidia</taxon>
        <taxon>Bacteroidales</taxon>
        <taxon>Bacteroidaceae</taxon>
        <taxon>Phocaeicola</taxon>
    </lineage>
</organism>
<dbReference type="Proteomes" id="UP000470952">
    <property type="component" value="Unassembled WGS sequence"/>
</dbReference>
<gene>
    <name evidence="9" type="ORF">GAY17_16310</name>
    <name evidence="6" type="ORF">GAZ06_11605</name>
    <name evidence="5" type="ORF">GAZ09_11655</name>
    <name evidence="7" type="ORF">GAZ76_16830</name>
    <name evidence="8" type="ORF">GAZ92_15200</name>
</gene>
<evidence type="ECO:0000313" key="12">
    <source>
        <dbReference type="Proteomes" id="UP000470777"/>
    </source>
</evidence>
<keyword evidence="3 6" id="KW-0808">Transferase</keyword>
<dbReference type="AlphaFoldDB" id="A0A6I0ZIA5"/>
<accession>A0A6I0ZIA5</accession>
<evidence type="ECO:0000259" key="4">
    <source>
        <dbReference type="Pfam" id="PF00534"/>
    </source>
</evidence>
<reference evidence="10 11" key="1">
    <citation type="journal article" date="2019" name="Nat. Med.">
        <title>A library of human gut bacterial isolates paired with longitudinal multiomics data enables mechanistic microbiome research.</title>
        <authorList>
            <person name="Poyet M."/>
            <person name="Groussin M."/>
            <person name="Gibbons S.M."/>
            <person name="Avila-Pacheco J."/>
            <person name="Jiang X."/>
            <person name="Kearney S.M."/>
            <person name="Perrotta A.R."/>
            <person name="Berdy B."/>
            <person name="Zhao S."/>
            <person name="Lieberman T.D."/>
            <person name="Swanson P.K."/>
            <person name="Smith M."/>
            <person name="Roesemann S."/>
            <person name="Alexander J.E."/>
            <person name="Rich S.A."/>
            <person name="Livny J."/>
            <person name="Vlamakis H."/>
            <person name="Clish C."/>
            <person name="Bullock K."/>
            <person name="Deik A."/>
            <person name="Scott J."/>
            <person name="Pierce K.A."/>
            <person name="Xavier R.J."/>
            <person name="Alm E.J."/>
        </authorList>
    </citation>
    <scope>NUCLEOTIDE SEQUENCE [LARGE SCALE GENOMIC DNA]</scope>
    <source>
        <strain evidence="6 11">BIOML-A140</strain>
        <strain evidence="5 14">BIOML-A141</strain>
        <strain evidence="9 10">BIOML-A82</strain>
        <strain evidence="8 12">BIOML-A85</strain>
        <strain evidence="7 13">BIOML-A93</strain>
    </source>
</reference>
<dbReference type="EMBL" id="WDBY01000020">
    <property type="protein sequence ID" value="KAB6477363.1"/>
    <property type="molecule type" value="Genomic_DNA"/>
</dbReference>
<evidence type="ECO:0000256" key="2">
    <source>
        <dbReference type="ARBA" id="ARBA00022676"/>
    </source>
</evidence>
<dbReference type="Pfam" id="PF00534">
    <property type="entry name" value="Glycos_transf_1"/>
    <property type="match status" value="1"/>
</dbReference>
<evidence type="ECO:0000313" key="8">
    <source>
        <dbReference type="EMBL" id="KAB6690220.1"/>
    </source>
</evidence>
<name>A0A6I0ZIA5_PHOVU</name>
<comment type="caution">
    <text evidence="6">The sequence shown here is derived from an EMBL/GenBank/DDBJ whole genome shotgun (WGS) entry which is preliminary data.</text>
</comment>
<evidence type="ECO:0000313" key="10">
    <source>
        <dbReference type="Proteomes" id="UP000437380"/>
    </source>
</evidence>
<evidence type="ECO:0000313" key="7">
    <source>
        <dbReference type="EMBL" id="KAB6657160.1"/>
    </source>
</evidence>
<dbReference type="EMBL" id="WDAG01000023">
    <property type="protein sequence ID" value="KAB6657160.1"/>
    <property type="molecule type" value="Genomic_DNA"/>
</dbReference>
<evidence type="ECO:0000256" key="1">
    <source>
        <dbReference type="ARBA" id="ARBA00009481"/>
    </source>
</evidence>
<comment type="similarity">
    <text evidence="1">Belongs to the glycosyltransferase group 1 family. Glycosyltransferase 4 subfamily.</text>
</comment>
<evidence type="ECO:0000256" key="3">
    <source>
        <dbReference type="ARBA" id="ARBA00022679"/>
    </source>
</evidence>
<protein>
    <submittedName>
        <fullName evidence="6">Glycosyltransferase family 4 protein</fullName>
    </submittedName>
</protein>
<dbReference type="Proteomes" id="UP000437380">
    <property type="component" value="Unassembled WGS sequence"/>
</dbReference>
<dbReference type="InterPro" id="IPR001296">
    <property type="entry name" value="Glyco_trans_1"/>
</dbReference>
<dbReference type="GO" id="GO:0016757">
    <property type="term" value="F:glycosyltransferase activity"/>
    <property type="evidence" value="ECO:0007669"/>
    <property type="project" value="UniProtKB-KW"/>
</dbReference>
<dbReference type="PANTHER" id="PTHR12526:SF640">
    <property type="entry name" value="COLANIC ACID BIOSYNTHESIS GLYCOSYLTRANSFERASE WCAL-RELATED"/>
    <property type="match status" value="1"/>
</dbReference>
<evidence type="ECO:0000313" key="14">
    <source>
        <dbReference type="Proteomes" id="UP000483142"/>
    </source>
</evidence>
<dbReference type="EMBL" id="WDBZ01000021">
    <property type="protein sequence ID" value="KAB6452549.1"/>
    <property type="molecule type" value="Genomic_DNA"/>
</dbReference>
<dbReference type="Gene3D" id="3.40.50.2000">
    <property type="entry name" value="Glycogen Phosphorylase B"/>
    <property type="match status" value="2"/>
</dbReference>
<dbReference type="EMBL" id="WCZY01000023">
    <property type="protein sequence ID" value="KAB6690220.1"/>
    <property type="molecule type" value="Genomic_DNA"/>
</dbReference>
<keyword evidence="2" id="KW-0328">Glycosyltransferase</keyword>